<dbReference type="InterPro" id="IPR058533">
    <property type="entry name" value="Cation_efflux_TM"/>
</dbReference>
<dbReference type="InterPro" id="IPR002524">
    <property type="entry name" value="Cation_efflux"/>
</dbReference>
<comment type="subcellular location">
    <subcellularLocation>
        <location evidence="3">Endoplasmic reticulum</location>
    </subcellularLocation>
    <subcellularLocation>
        <location evidence="2">Mitochondrion membrane</location>
        <topology evidence="2">Multi-pass membrane protein</topology>
    </subcellularLocation>
    <subcellularLocation>
        <location evidence="1">Nucleus</location>
    </subcellularLocation>
</comment>
<dbReference type="Pfam" id="PF01545">
    <property type="entry name" value="Cation_efflux"/>
    <property type="match status" value="1"/>
</dbReference>
<dbReference type="RefSeq" id="XP_022256436.1">
    <property type="nucleotide sequence ID" value="XM_022400728.1"/>
</dbReference>
<feature type="domain" description="Cation efflux protein transmembrane" evidence="24">
    <location>
        <begin position="224"/>
        <end position="433"/>
    </location>
</feature>
<evidence type="ECO:0000256" key="19">
    <source>
        <dbReference type="ARBA" id="ARBA00034845"/>
    </source>
</evidence>
<feature type="transmembrane region" description="Helical" evidence="23">
    <location>
        <begin position="326"/>
        <end position="351"/>
    </location>
</feature>
<evidence type="ECO:0000313" key="28">
    <source>
        <dbReference type="RefSeq" id="XP_022256438.1"/>
    </source>
</evidence>
<feature type="transmembrane region" description="Helical" evidence="23">
    <location>
        <begin position="223"/>
        <end position="244"/>
    </location>
</feature>
<dbReference type="RefSeq" id="XP_022256439.1">
    <property type="nucleotide sequence ID" value="XM_022400731.1"/>
</dbReference>
<feature type="coiled-coil region" evidence="22">
    <location>
        <begin position="193"/>
        <end position="220"/>
    </location>
</feature>
<keyword evidence="17" id="KW-0539">Nucleus</keyword>
<evidence type="ECO:0000256" key="3">
    <source>
        <dbReference type="ARBA" id="ARBA00004240"/>
    </source>
</evidence>
<evidence type="ECO:0000313" key="29">
    <source>
        <dbReference type="RefSeq" id="XP_022256439.1"/>
    </source>
</evidence>
<evidence type="ECO:0000256" key="2">
    <source>
        <dbReference type="ARBA" id="ARBA00004225"/>
    </source>
</evidence>
<dbReference type="CDD" id="cd21078">
    <property type="entry name" value="NTD_ZNT9"/>
    <property type="match status" value="1"/>
</dbReference>
<keyword evidence="22" id="KW-0175">Coiled coil</keyword>
<dbReference type="GeneID" id="106472130"/>
<dbReference type="PANTHER" id="PTHR13414">
    <property type="entry name" value="HUEL-CATION TRANSPORTER"/>
    <property type="match status" value="1"/>
</dbReference>
<comment type="similarity">
    <text evidence="4">Belongs to the cation diffusion facilitator (CDF) transporter (TC 2.A.4) family. SLC30A subfamily.</text>
</comment>
<keyword evidence="13" id="KW-0406">Ion transport</keyword>
<dbReference type="NCBIfam" id="TIGR01297">
    <property type="entry name" value="CDF"/>
    <property type="match status" value="1"/>
</dbReference>
<comment type="catalytic activity">
    <reaction evidence="21">
        <text>Zn(2+)(in) + 2 H(+)(out) = Zn(2+)(out) + 2 H(+)(in)</text>
        <dbReference type="Rhea" id="RHEA:72627"/>
        <dbReference type="ChEBI" id="CHEBI:15378"/>
        <dbReference type="ChEBI" id="CHEBI:29105"/>
    </reaction>
</comment>
<reference evidence="26 27" key="1">
    <citation type="submission" date="2025-05" db="UniProtKB">
        <authorList>
            <consortium name="RefSeq"/>
        </authorList>
    </citation>
    <scope>IDENTIFICATION</scope>
    <source>
        <tissue evidence="26 27">Muscle</tissue>
    </source>
</reference>
<organism evidence="25 26">
    <name type="scientific">Limulus polyphemus</name>
    <name type="common">Atlantic horseshoe crab</name>
    <dbReference type="NCBI Taxonomy" id="6850"/>
    <lineage>
        <taxon>Eukaryota</taxon>
        <taxon>Metazoa</taxon>
        <taxon>Ecdysozoa</taxon>
        <taxon>Arthropoda</taxon>
        <taxon>Chelicerata</taxon>
        <taxon>Merostomata</taxon>
        <taxon>Xiphosura</taxon>
        <taxon>Limulidae</taxon>
        <taxon>Limulus</taxon>
    </lineage>
</organism>
<dbReference type="PANTHER" id="PTHR13414:SF9">
    <property type="entry name" value="PROTON-COUPLED ZINC ANTIPORTER SLC30A9, MITOCHONDRIAL"/>
    <property type="match status" value="1"/>
</dbReference>
<feature type="transmembrane region" description="Helical" evidence="23">
    <location>
        <begin position="412"/>
        <end position="435"/>
    </location>
</feature>
<evidence type="ECO:0000256" key="18">
    <source>
        <dbReference type="ARBA" id="ARBA00033405"/>
    </source>
</evidence>
<evidence type="ECO:0000256" key="8">
    <source>
        <dbReference type="ARBA" id="ARBA00022824"/>
    </source>
</evidence>
<dbReference type="Gene3D" id="1.20.1510.10">
    <property type="entry name" value="Cation efflux protein transmembrane domain"/>
    <property type="match status" value="1"/>
</dbReference>
<accession>A0ABM1TKN0</accession>
<keyword evidence="15 23" id="KW-0472">Membrane</keyword>
<keyword evidence="7 23" id="KW-0812">Transmembrane</keyword>
<evidence type="ECO:0000259" key="24">
    <source>
        <dbReference type="Pfam" id="PF01545"/>
    </source>
</evidence>
<evidence type="ECO:0000313" key="27">
    <source>
        <dbReference type="RefSeq" id="XP_022256437.1"/>
    </source>
</evidence>
<keyword evidence="14" id="KW-0496">Mitochondrion</keyword>
<evidence type="ECO:0000256" key="6">
    <source>
        <dbReference type="ARBA" id="ARBA00022449"/>
    </source>
</evidence>
<evidence type="ECO:0000256" key="10">
    <source>
        <dbReference type="ARBA" id="ARBA00022906"/>
    </source>
</evidence>
<evidence type="ECO:0000256" key="15">
    <source>
        <dbReference type="ARBA" id="ARBA00023136"/>
    </source>
</evidence>
<dbReference type="Proteomes" id="UP000694941">
    <property type="component" value="Unplaced"/>
</dbReference>
<keyword evidence="6" id="KW-0050">Antiport</keyword>
<evidence type="ECO:0000256" key="11">
    <source>
        <dbReference type="ARBA" id="ARBA00022989"/>
    </source>
</evidence>
<dbReference type="SUPFAM" id="SSF46955">
    <property type="entry name" value="Putative DNA-binding domain"/>
    <property type="match status" value="1"/>
</dbReference>
<dbReference type="RefSeq" id="XP_022256437.1">
    <property type="nucleotide sequence ID" value="XM_022400729.1"/>
</dbReference>
<evidence type="ECO:0000256" key="12">
    <source>
        <dbReference type="ARBA" id="ARBA00023015"/>
    </source>
</evidence>
<evidence type="ECO:0000256" key="9">
    <source>
        <dbReference type="ARBA" id="ARBA00022833"/>
    </source>
</evidence>
<dbReference type="InterPro" id="IPR037129">
    <property type="entry name" value="XPA_sf"/>
</dbReference>
<keyword evidence="11 23" id="KW-1133">Transmembrane helix</keyword>
<feature type="transmembrane region" description="Helical" evidence="23">
    <location>
        <begin position="291"/>
        <end position="314"/>
    </location>
</feature>
<dbReference type="InterPro" id="IPR009061">
    <property type="entry name" value="DNA-bd_dom_put_sf"/>
</dbReference>
<keyword evidence="10" id="KW-0864">Zinc transport</keyword>
<evidence type="ECO:0000256" key="13">
    <source>
        <dbReference type="ARBA" id="ARBA00023065"/>
    </source>
</evidence>
<evidence type="ECO:0000256" key="4">
    <source>
        <dbReference type="ARBA" id="ARBA00008873"/>
    </source>
</evidence>
<keyword evidence="8" id="KW-0256">Endoplasmic reticulum</keyword>
<evidence type="ECO:0000256" key="1">
    <source>
        <dbReference type="ARBA" id="ARBA00004123"/>
    </source>
</evidence>
<evidence type="ECO:0000256" key="20">
    <source>
        <dbReference type="ARBA" id="ARBA00034922"/>
    </source>
</evidence>
<keyword evidence="16" id="KW-0804">Transcription</keyword>
<evidence type="ECO:0000256" key="17">
    <source>
        <dbReference type="ARBA" id="ARBA00023242"/>
    </source>
</evidence>
<protein>
    <recommendedName>
        <fullName evidence="19">Proton-coupled zinc antiporter SLC30A9, mitochondrial</fullName>
    </recommendedName>
    <alternativeName>
        <fullName evidence="18">Solute carrier family 30 member 9</fullName>
    </alternativeName>
    <alternativeName>
        <fullName evidence="20">Zinc transporter 9</fullName>
    </alternativeName>
</protein>
<keyword evidence="25" id="KW-1185">Reference proteome</keyword>
<dbReference type="Gene3D" id="3.90.530.10">
    <property type="entry name" value="XPA C-terminal domain"/>
    <property type="match status" value="1"/>
</dbReference>
<keyword evidence="9" id="KW-0862">Zinc</keyword>
<evidence type="ECO:0000256" key="22">
    <source>
        <dbReference type="SAM" id="Coils"/>
    </source>
</evidence>
<sequence length="552" mass="62367">MVRPVFVPFLRNLVVATTRRRISYCLAPCESRNFTPCQTTVLYAKTFLGTHQLFLLRFIAGGNSKDNGNSLKESSKQASQTKSIGKETIISVIPKRKSQRKKLDVTQAYTERNFITPLRAMNEYLLKPIDLEGLRKIQRRSPYEETPPIIVYLRTDIEAKALEKWKNSEALKRELRKKREEECAHKDIDIFNMKKELKDSRKAEREYQELKRREKILRGSGRVVVAAVTINATNFILKLMAWLYTGSHSMFAEVIHSFADTCNQLILAFGIRKSIQQATQEHPYGYHTMRYVASLISGVGIFCFGTGLSIYHGIMGLLHPEQMEPLFWAYMALSISLMTEGGTLMIAFNAIKKGAFQEGMSVKEYVLRSQDPSVNVVLLEDLAAVLGVGIAATCMGLSSYMGSPVYDAVGSILLGGLLGTVASFIIYTNSAALVGRSIPPERLQMINKELENDVMIRAIHDVKATDMGNSVVRYKAEVDFDGRELTTSYLDSQDLDKMLQEVQNIKTFEEMEAFMLKHGENIVDLLGAHVDRIETTMKKRHPEVRHVDLEVL</sequence>
<evidence type="ECO:0000256" key="5">
    <source>
        <dbReference type="ARBA" id="ARBA00022448"/>
    </source>
</evidence>
<evidence type="ECO:0000256" key="23">
    <source>
        <dbReference type="SAM" id="Phobius"/>
    </source>
</evidence>
<evidence type="ECO:0000256" key="7">
    <source>
        <dbReference type="ARBA" id="ARBA00022692"/>
    </source>
</evidence>
<keyword evidence="12" id="KW-0805">Transcription regulation</keyword>
<name>A0ABM1TKN0_LIMPO</name>
<keyword evidence="5" id="KW-0813">Transport</keyword>
<dbReference type="SUPFAM" id="SSF161111">
    <property type="entry name" value="Cation efflux protein transmembrane domain-like"/>
    <property type="match status" value="1"/>
</dbReference>
<proteinExistence type="inferred from homology"/>
<dbReference type="RefSeq" id="XP_022256438.1">
    <property type="nucleotide sequence ID" value="XM_022400730.1"/>
</dbReference>
<evidence type="ECO:0000313" key="25">
    <source>
        <dbReference type="Proteomes" id="UP000694941"/>
    </source>
</evidence>
<gene>
    <name evidence="26 27 28 29" type="primary">LOC106472130</name>
</gene>
<evidence type="ECO:0000313" key="26">
    <source>
        <dbReference type="RefSeq" id="XP_022256436.1"/>
    </source>
</evidence>
<dbReference type="InterPro" id="IPR027469">
    <property type="entry name" value="Cation_efflux_TMD_sf"/>
</dbReference>
<evidence type="ECO:0000256" key="16">
    <source>
        <dbReference type="ARBA" id="ARBA00023163"/>
    </source>
</evidence>
<evidence type="ECO:0000256" key="21">
    <source>
        <dbReference type="ARBA" id="ARBA00048349"/>
    </source>
</evidence>
<evidence type="ECO:0000256" key="14">
    <source>
        <dbReference type="ARBA" id="ARBA00023128"/>
    </source>
</evidence>
<dbReference type="InterPro" id="IPR040177">
    <property type="entry name" value="SLC30A9"/>
</dbReference>
<feature type="transmembrane region" description="Helical" evidence="23">
    <location>
        <begin position="372"/>
        <end position="392"/>
    </location>
</feature>